<protein>
    <submittedName>
        <fullName evidence="1">Heparin lyase I family protein</fullName>
    </submittedName>
</protein>
<gene>
    <name evidence="1" type="ORF">P4B07_28015</name>
</gene>
<dbReference type="RefSeq" id="WP_156553100.1">
    <property type="nucleotide sequence ID" value="NZ_CP015882.1"/>
</dbReference>
<accession>A0ABY8HS53</accession>
<geneLocation type="plasmid" evidence="1 2">
    <name>unnamedB</name>
</geneLocation>
<keyword evidence="2" id="KW-1185">Reference proteome</keyword>
<sequence length="327" mass="36144">MGPDDMVKYFILSLSMLGISSVCSSCIKTLSDDFSQLEPSSIWFVCHRDENSFSFGKVPGEARTAMTATVRPRLGIQAFAPAATHSGCRDADGNYEPDGRNERAELWEEDSVWLPLGTDIWYRFDMYVDDSVVPGADRTVIGQWKQTSGPLDASPVLAQRFTNRTFTITIEQDNDRPGRNPADAQCRILVATEASSSDEIGHGGEHDVLAPPSSVPEKSTVLSIGHASDSIRYDPIRGFSKAVDCTIDDISITTFHPLPEVFGTWTTMVYHVRFLPDHNGLVEVWANGKAIARAAGRIGFRPTTPRSRQYFKFALTEIMPPMRPPPV</sequence>
<name>A0ABY8HS53_ENSAD</name>
<dbReference type="Gene3D" id="2.60.120.200">
    <property type="match status" value="2"/>
</dbReference>
<evidence type="ECO:0000313" key="2">
    <source>
        <dbReference type="Proteomes" id="UP001214094"/>
    </source>
</evidence>
<organism evidence="1 2">
    <name type="scientific">Ensifer adhaerens</name>
    <name type="common">Sinorhizobium morelense</name>
    <dbReference type="NCBI Taxonomy" id="106592"/>
    <lineage>
        <taxon>Bacteria</taxon>
        <taxon>Pseudomonadati</taxon>
        <taxon>Pseudomonadota</taxon>
        <taxon>Alphaproteobacteria</taxon>
        <taxon>Hyphomicrobiales</taxon>
        <taxon>Rhizobiaceae</taxon>
        <taxon>Sinorhizobium/Ensifer group</taxon>
        <taxon>Ensifer</taxon>
    </lineage>
</organism>
<keyword evidence="1" id="KW-0456">Lyase</keyword>
<evidence type="ECO:0000313" key="1">
    <source>
        <dbReference type="EMBL" id="WFP94941.1"/>
    </source>
</evidence>
<reference evidence="1 2" key="1">
    <citation type="submission" date="2023-03" db="EMBL/GenBank/DDBJ databases">
        <title>Comparative genome and transcriptome analysis combination mining strategies for increasing vitamin B12 production of Ensifer adhaerens strain.</title>
        <authorList>
            <person name="Yongheng L."/>
        </authorList>
    </citation>
    <scope>NUCLEOTIDE SEQUENCE [LARGE SCALE GENOMIC DNA]</scope>
    <source>
        <strain evidence="1 2">Casida A-T305</strain>
        <plasmid evidence="1 2">unnamedB</plasmid>
    </source>
</reference>
<dbReference type="Proteomes" id="UP001214094">
    <property type="component" value="Plasmid unnamedB"/>
</dbReference>
<dbReference type="GeneID" id="32091667"/>
<dbReference type="EMBL" id="CP121310">
    <property type="protein sequence ID" value="WFP94941.1"/>
    <property type="molecule type" value="Genomic_DNA"/>
</dbReference>
<dbReference type="InterPro" id="IPR025975">
    <property type="entry name" value="Polysacc_lyase"/>
</dbReference>
<dbReference type="Pfam" id="PF14099">
    <property type="entry name" value="Polysacc_lyase"/>
    <property type="match status" value="1"/>
</dbReference>
<keyword evidence="1" id="KW-0614">Plasmid</keyword>
<proteinExistence type="predicted"/>
<dbReference type="GO" id="GO:0016829">
    <property type="term" value="F:lyase activity"/>
    <property type="evidence" value="ECO:0007669"/>
    <property type="project" value="UniProtKB-KW"/>
</dbReference>